<evidence type="ECO:0000256" key="8">
    <source>
        <dbReference type="PROSITE-ProRule" id="PRU00706"/>
    </source>
</evidence>
<dbReference type="GO" id="GO:0006241">
    <property type="term" value="P:CTP biosynthetic process"/>
    <property type="evidence" value="ECO:0007669"/>
    <property type="project" value="InterPro"/>
</dbReference>
<dbReference type="InterPro" id="IPR034907">
    <property type="entry name" value="NDK-like_dom"/>
</dbReference>
<dbReference type="GO" id="GO:0005524">
    <property type="term" value="F:ATP binding"/>
    <property type="evidence" value="ECO:0007669"/>
    <property type="project" value="UniProtKB-KW"/>
</dbReference>
<keyword evidence="7" id="KW-0460">Magnesium</keyword>
<evidence type="ECO:0000256" key="9">
    <source>
        <dbReference type="RuleBase" id="RU004011"/>
    </source>
</evidence>
<dbReference type="EMBL" id="GIIL01001010">
    <property type="protein sequence ID" value="NOV44736.1"/>
    <property type="molecule type" value="Transcribed_RNA"/>
</dbReference>
<keyword evidence="6" id="KW-0067">ATP-binding</keyword>
<dbReference type="SUPFAM" id="SSF54919">
    <property type="entry name" value="Nucleoside diphosphate kinase, NDK"/>
    <property type="match status" value="1"/>
</dbReference>
<evidence type="ECO:0000256" key="1">
    <source>
        <dbReference type="ARBA" id="ARBA00001946"/>
    </source>
</evidence>
<feature type="binding site" evidence="8">
    <location>
        <position position="119"/>
    </location>
    <ligand>
        <name>ATP</name>
        <dbReference type="ChEBI" id="CHEBI:30616"/>
    </ligand>
</feature>
<dbReference type="GO" id="GO:0006183">
    <property type="term" value="P:GTP biosynthetic process"/>
    <property type="evidence" value="ECO:0007669"/>
    <property type="project" value="InterPro"/>
</dbReference>
<keyword evidence="5" id="KW-0418">Kinase</keyword>
<evidence type="ECO:0000256" key="5">
    <source>
        <dbReference type="ARBA" id="ARBA00022777"/>
    </source>
</evidence>
<dbReference type="InterPro" id="IPR037994">
    <property type="entry name" value="NDPk6"/>
</dbReference>
<protein>
    <submittedName>
        <fullName evidence="11">Putative enzyme that catalyze nonsubstrate specific conversion</fullName>
    </submittedName>
</protein>
<dbReference type="AlphaFoldDB" id="A0A6M2DF45"/>
<feature type="domain" description="Nucleoside diphosphate kinase-like" evidence="10">
    <location>
        <begin position="4"/>
        <end position="145"/>
    </location>
</feature>
<dbReference type="PANTHER" id="PTHR46956">
    <property type="entry name" value="NUCLEOSIDE DIPHOSPHATE KINASE 6"/>
    <property type="match status" value="1"/>
</dbReference>
<evidence type="ECO:0000256" key="6">
    <source>
        <dbReference type="ARBA" id="ARBA00022840"/>
    </source>
</evidence>
<dbReference type="PANTHER" id="PTHR46956:SF1">
    <property type="entry name" value="NUCLEOSIDE DIPHOSPHATE KINASE 6"/>
    <property type="match status" value="1"/>
</dbReference>
<feature type="binding site" evidence="8">
    <location>
        <position position="95"/>
    </location>
    <ligand>
        <name>ATP</name>
        <dbReference type="ChEBI" id="CHEBI:30616"/>
    </ligand>
</feature>
<reference evidence="11" key="1">
    <citation type="submission" date="2020-03" db="EMBL/GenBank/DDBJ databases">
        <title>Transcriptomic Profiling of the Digestive Tract of the Rat Flea, Xenopsylla cheopis, Following Blood Feeding and Infection with Yersinia pestis.</title>
        <authorList>
            <person name="Bland D.M."/>
            <person name="Martens C.A."/>
            <person name="Virtaneva K."/>
            <person name="Kanakabandi K."/>
            <person name="Long D."/>
            <person name="Rosenke R."/>
            <person name="Saturday G.A."/>
            <person name="Hoyt F.H."/>
            <person name="Bruno D.P."/>
            <person name="Ribeiro J.M.C."/>
            <person name="Hinnebusch J."/>
        </authorList>
    </citation>
    <scope>NUCLEOTIDE SEQUENCE</scope>
</reference>
<evidence type="ECO:0000256" key="2">
    <source>
        <dbReference type="ARBA" id="ARBA00022679"/>
    </source>
</evidence>
<dbReference type="GO" id="GO:0046872">
    <property type="term" value="F:metal ion binding"/>
    <property type="evidence" value="ECO:0007669"/>
    <property type="project" value="UniProtKB-KW"/>
</dbReference>
<dbReference type="GO" id="GO:0006228">
    <property type="term" value="P:UTP biosynthetic process"/>
    <property type="evidence" value="ECO:0007669"/>
    <property type="project" value="InterPro"/>
</dbReference>
<dbReference type="InterPro" id="IPR001564">
    <property type="entry name" value="Nucleoside_diP_kinase"/>
</dbReference>
<dbReference type="Pfam" id="PF00334">
    <property type="entry name" value="NDK"/>
    <property type="match status" value="1"/>
</dbReference>
<feature type="binding site" evidence="8">
    <location>
        <position position="89"/>
    </location>
    <ligand>
        <name>ATP</name>
        <dbReference type="ChEBI" id="CHEBI:30616"/>
    </ligand>
</feature>
<evidence type="ECO:0000256" key="3">
    <source>
        <dbReference type="ARBA" id="ARBA00022723"/>
    </source>
</evidence>
<dbReference type="PRINTS" id="PR01243">
    <property type="entry name" value="NUCDPKINASE"/>
</dbReference>
<keyword evidence="2" id="KW-0808">Transferase</keyword>
<comment type="similarity">
    <text evidence="8 9">Belongs to the NDK family.</text>
</comment>
<organism evidence="11">
    <name type="scientific">Xenopsylla cheopis</name>
    <name type="common">Oriental rat flea</name>
    <name type="synonym">Pulex cheopis</name>
    <dbReference type="NCBI Taxonomy" id="163159"/>
    <lineage>
        <taxon>Eukaryota</taxon>
        <taxon>Metazoa</taxon>
        <taxon>Ecdysozoa</taxon>
        <taxon>Arthropoda</taxon>
        <taxon>Hexapoda</taxon>
        <taxon>Insecta</taxon>
        <taxon>Pterygota</taxon>
        <taxon>Neoptera</taxon>
        <taxon>Endopterygota</taxon>
        <taxon>Siphonaptera</taxon>
        <taxon>Pulicidae</taxon>
        <taxon>Xenopsyllinae</taxon>
        <taxon>Xenopsylla</taxon>
    </lineage>
</organism>
<comment type="cofactor">
    <cofactor evidence="1">
        <name>Mg(2+)</name>
        <dbReference type="ChEBI" id="CHEBI:18420"/>
    </cofactor>
</comment>
<proteinExistence type="inferred from homology"/>
<dbReference type="Gene3D" id="3.30.70.141">
    <property type="entry name" value="Nucleoside diphosphate kinase-like domain"/>
    <property type="match status" value="1"/>
</dbReference>
<dbReference type="SMART" id="SM00562">
    <property type="entry name" value="NDK"/>
    <property type="match status" value="1"/>
</dbReference>
<keyword evidence="3" id="KW-0479">Metal-binding</keyword>
<dbReference type="PROSITE" id="PS51374">
    <property type="entry name" value="NDPK_LIKE"/>
    <property type="match status" value="1"/>
</dbReference>
<name>A0A6M2DF45_XENCH</name>
<evidence type="ECO:0000256" key="7">
    <source>
        <dbReference type="ARBA" id="ARBA00022842"/>
    </source>
</evidence>
<dbReference type="InterPro" id="IPR036850">
    <property type="entry name" value="NDK-like_dom_sf"/>
</dbReference>
<feature type="binding site" evidence="8">
    <location>
        <position position="109"/>
    </location>
    <ligand>
        <name>ATP</name>
        <dbReference type="ChEBI" id="CHEBI:30616"/>
    </ligand>
</feature>
<evidence type="ECO:0000259" key="10">
    <source>
        <dbReference type="SMART" id="SM00562"/>
    </source>
</evidence>
<evidence type="ECO:0000256" key="4">
    <source>
        <dbReference type="ARBA" id="ARBA00022741"/>
    </source>
</evidence>
<feature type="binding site" evidence="8">
    <location>
        <position position="61"/>
    </location>
    <ligand>
        <name>ATP</name>
        <dbReference type="ChEBI" id="CHEBI:30616"/>
    </ligand>
</feature>
<feature type="binding site" evidence="8">
    <location>
        <position position="12"/>
    </location>
    <ligand>
        <name>ATP</name>
        <dbReference type="ChEBI" id="CHEBI:30616"/>
    </ligand>
</feature>
<accession>A0A6M2DF45</accession>
<dbReference type="GO" id="GO:0004550">
    <property type="term" value="F:nucleoside diphosphate kinase activity"/>
    <property type="evidence" value="ECO:0007669"/>
    <property type="project" value="InterPro"/>
</dbReference>
<sequence length="179" mass="21196">MQKLQLTLAIIKPYILKQPFILEQVRNIILENDFKIILSKRVFMNQALAQNFYKEHKEKFFYNRLVTFMTSGASDVYILARHDAIDYWRKLMGPTKVFKAQYTHPESLRGKYGLTDTRNVAHGSDSAEKAKEEISLIFPEFSVDRWMTEEESRFRDNKIHFNKEDFKHIPLLENICLSS</sequence>
<evidence type="ECO:0000313" key="11">
    <source>
        <dbReference type="EMBL" id="NOV44736.1"/>
    </source>
</evidence>
<feature type="active site" description="Pros-phosphohistidine intermediate" evidence="8">
    <location>
        <position position="122"/>
    </location>
</feature>
<keyword evidence="4" id="KW-0547">Nucleotide-binding</keyword>